<dbReference type="RefSeq" id="WP_056942795.1">
    <property type="nucleotide sequence ID" value="NZ_AZCX01000007.1"/>
</dbReference>
<dbReference type="CDD" id="cd05289">
    <property type="entry name" value="MDR_like_2"/>
    <property type="match status" value="1"/>
</dbReference>
<dbReference type="InterPro" id="IPR013149">
    <property type="entry name" value="ADH-like_C"/>
</dbReference>
<protein>
    <submittedName>
        <fullName evidence="2">Nadph quinone reductase</fullName>
    </submittedName>
</protein>
<dbReference type="PANTHER" id="PTHR44013">
    <property type="entry name" value="ZINC-TYPE ALCOHOL DEHYDROGENASE-LIKE PROTEIN C16A3.02C"/>
    <property type="match status" value="1"/>
</dbReference>
<dbReference type="Pfam" id="PF08240">
    <property type="entry name" value="ADH_N"/>
    <property type="match status" value="1"/>
</dbReference>
<organism evidence="2 3">
    <name type="scientific">Secundilactobacillus kimchicus JCM 15530</name>
    <dbReference type="NCBI Taxonomy" id="1302272"/>
    <lineage>
        <taxon>Bacteria</taxon>
        <taxon>Bacillati</taxon>
        <taxon>Bacillota</taxon>
        <taxon>Bacilli</taxon>
        <taxon>Lactobacillales</taxon>
        <taxon>Lactobacillaceae</taxon>
        <taxon>Secundilactobacillus</taxon>
    </lineage>
</organism>
<dbReference type="GO" id="GO:0016491">
    <property type="term" value="F:oxidoreductase activity"/>
    <property type="evidence" value="ECO:0007669"/>
    <property type="project" value="InterPro"/>
</dbReference>
<reference evidence="2 3" key="1">
    <citation type="journal article" date="2015" name="Genome Announc.">
        <title>Expanding the biotechnology potential of lactobacilli through comparative genomics of 213 strains and associated genera.</title>
        <authorList>
            <person name="Sun Z."/>
            <person name="Harris H.M."/>
            <person name="McCann A."/>
            <person name="Guo C."/>
            <person name="Argimon S."/>
            <person name="Zhang W."/>
            <person name="Yang X."/>
            <person name="Jeffery I.B."/>
            <person name="Cooney J.C."/>
            <person name="Kagawa T.F."/>
            <person name="Liu W."/>
            <person name="Song Y."/>
            <person name="Salvetti E."/>
            <person name="Wrobel A."/>
            <person name="Rasinkangas P."/>
            <person name="Parkhill J."/>
            <person name="Rea M.C."/>
            <person name="O'Sullivan O."/>
            <person name="Ritari J."/>
            <person name="Douillard F.P."/>
            <person name="Paul Ross R."/>
            <person name="Yang R."/>
            <person name="Briner A.E."/>
            <person name="Felis G.E."/>
            <person name="de Vos W.M."/>
            <person name="Barrangou R."/>
            <person name="Klaenhammer T.R."/>
            <person name="Caufield P.W."/>
            <person name="Cui Y."/>
            <person name="Zhang H."/>
            <person name="O'Toole P.W."/>
        </authorList>
    </citation>
    <scope>NUCLEOTIDE SEQUENCE [LARGE SCALE GENOMIC DNA]</scope>
    <source>
        <strain evidence="2 3">JCM 15530</strain>
    </source>
</reference>
<dbReference type="InterPro" id="IPR013154">
    <property type="entry name" value="ADH-like_N"/>
</dbReference>
<accession>A0A0R1HLL9</accession>
<dbReference type="Gene3D" id="3.40.50.720">
    <property type="entry name" value="NAD(P)-binding Rossmann-like Domain"/>
    <property type="match status" value="1"/>
</dbReference>
<dbReference type="Pfam" id="PF00107">
    <property type="entry name" value="ADH_zinc_N"/>
    <property type="match status" value="1"/>
</dbReference>
<evidence type="ECO:0000259" key="1">
    <source>
        <dbReference type="SMART" id="SM00829"/>
    </source>
</evidence>
<dbReference type="InterPro" id="IPR011032">
    <property type="entry name" value="GroES-like_sf"/>
</dbReference>
<dbReference type="InterPro" id="IPR036291">
    <property type="entry name" value="NAD(P)-bd_dom_sf"/>
</dbReference>
<dbReference type="InterPro" id="IPR020843">
    <property type="entry name" value="ER"/>
</dbReference>
<dbReference type="PANTHER" id="PTHR44013:SF1">
    <property type="entry name" value="ZINC-TYPE ALCOHOL DEHYDROGENASE-LIKE PROTEIN C16A3.02C"/>
    <property type="match status" value="1"/>
</dbReference>
<evidence type="ECO:0000313" key="3">
    <source>
        <dbReference type="Proteomes" id="UP000050911"/>
    </source>
</evidence>
<sequence>MKVIGFDHVGGPDVFEERTVDTPQPAADELLVKVIAIGLNNRERAERAGEFGPISGFTVTGRDIVGTVESVGPNVKDFTPGEVVASHVENGYAEYVVAQPSATTLVPSGIMPTTAAALITPGITAYRAITTFSHVTAGQTVIVKGASGGVGALALQMAVDRGAHVIAIAHSRNEAAVTALGASEFVAYDQLTPSSVLADRADVLINAAMNGAGSDDDIVMTKPGGVIATVAHNTPPANKQVTINHIHPSSTPTDAEALAVIMDLLKDGKLAINITSQLPFSATGLKQGNEILEQSHDGRVVILMDR</sequence>
<dbReference type="STRING" id="1302272.FC96_GL002360"/>
<dbReference type="EMBL" id="AZCX01000007">
    <property type="protein sequence ID" value="KRK47637.1"/>
    <property type="molecule type" value="Genomic_DNA"/>
</dbReference>
<dbReference type="SUPFAM" id="SSF50129">
    <property type="entry name" value="GroES-like"/>
    <property type="match status" value="1"/>
</dbReference>
<dbReference type="InterPro" id="IPR052733">
    <property type="entry name" value="Chloroplast_QOR"/>
</dbReference>
<dbReference type="SMART" id="SM00829">
    <property type="entry name" value="PKS_ER"/>
    <property type="match status" value="1"/>
</dbReference>
<dbReference type="AlphaFoldDB" id="A0A0R1HLL9"/>
<name>A0A0R1HLL9_9LACO</name>
<proteinExistence type="predicted"/>
<gene>
    <name evidence="2" type="ORF">FC96_GL002360</name>
</gene>
<keyword evidence="3" id="KW-1185">Reference proteome</keyword>
<dbReference type="OrthoDB" id="9792162at2"/>
<comment type="caution">
    <text evidence="2">The sequence shown here is derived from an EMBL/GenBank/DDBJ whole genome shotgun (WGS) entry which is preliminary data.</text>
</comment>
<dbReference type="PATRIC" id="fig|1302272.5.peg.2411"/>
<dbReference type="SUPFAM" id="SSF51735">
    <property type="entry name" value="NAD(P)-binding Rossmann-fold domains"/>
    <property type="match status" value="1"/>
</dbReference>
<dbReference type="Gene3D" id="3.90.180.10">
    <property type="entry name" value="Medium-chain alcohol dehydrogenases, catalytic domain"/>
    <property type="match status" value="1"/>
</dbReference>
<dbReference type="Proteomes" id="UP000050911">
    <property type="component" value="Unassembled WGS sequence"/>
</dbReference>
<evidence type="ECO:0000313" key="2">
    <source>
        <dbReference type="EMBL" id="KRK47637.1"/>
    </source>
</evidence>
<feature type="domain" description="Enoyl reductase (ER)" evidence="1">
    <location>
        <begin position="10"/>
        <end position="302"/>
    </location>
</feature>